<dbReference type="PANTHER" id="PTHR43685">
    <property type="entry name" value="GLYCOSYLTRANSFERASE"/>
    <property type="match status" value="1"/>
</dbReference>
<keyword evidence="1" id="KW-1133">Transmembrane helix</keyword>
<dbReference type="Gene3D" id="3.90.550.10">
    <property type="entry name" value="Spore Coat Polysaccharide Biosynthesis Protein SpsA, Chain A"/>
    <property type="match status" value="1"/>
</dbReference>
<protein>
    <submittedName>
        <fullName evidence="3">Glycosyltransferase</fullName>
        <ecNumber evidence="3">2.4.-.-</ecNumber>
    </submittedName>
</protein>
<dbReference type="PANTHER" id="PTHR43685:SF3">
    <property type="entry name" value="SLR2126 PROTEIN"/>
    <property type="match status" value="1"/>
</dbReference>
<evidence type="ECO:0000313" key="4">
    <source>
        <dbReference type="Proteomes" id="UP001017257"/>
    </source>
</evidence>
<dbReference type="EC" id="2.4.-.-" evidence="3"/>
<evidence type="ECO:0000313" key="3">
    <source>
        <dbReference type="EMBL" id="UVF18408.1"/>
    </source>
</evidence>
<dbReference type="Pfam" id="PF00535">
    <property type="entry name" value="Glycos_transf_2"/>
    <property type="match status" value="1"/>
</dbReference>
<keyword evidence="3" id="KW-0808">Transferase</keyword>
<feature type="transmembrane region" description="Helical" evidence="1">
    <location>
        <begin position="259"/>
        <end position="277"/>
    </location>
</feature>
<proteinExistence type="predicted"/>
<gene>
    <name evidence="3" type="ORF">HPT29_018130</name>
</gene>
<keyword evidence="1" id="KW-0812">Transmembrane</keyword>
<name>A0ABY5RMF1_9HYPH</name>
<sequence length="313" mass="34562">MTSAVSIGITTYNRPEQLGLLLSALDRQVLPHDLESRIKVVLVDNSPDCTARNVAESYCHTGRFPLKYISEPLKGLSKARNAALATALPDSEFITFIDDDEVPTSSWLAALVGKLIESNAAAVVGPVQPIFEGVAPTWISGGQYFSKNLAVECGFVREGYTCNTALRASVLRKLNLWFDEAFDQTGGEDTMFFDALKKAGEQIAWAEDALVLEWIPKSRTNLSWMARRWYRTGGTEANLGRFRPLGVAGRTVNFLRGCVRVGIGALLLLLCAPWFWFRRGMVVRVLTMICRGAGLVSSAFGKQHQEYAHPAYH</sequence>
<dbReference type="SUPFAM" id="SSF53448">
    <property type="entry name" value="Nucleotide-diphospho-sugar transferases"/>
    <property type="match status" value="1"/>
</dbReference>
<keyword evidence="1" id="KW-0472">Membrane</keyword>
<keyword evidence="4" id="KW-1185">Reference proteome</keyword>
<keyword evidence="3" id="KW-0328">Glycosyltransferase</keyword>
<dbReference type="InterPro" id="IPR050834">
    <property type="entry name" value="Glycosyltransf_2"/>
</dbReference>
<dbReference type="RefSeq" id="WP_173947173.1">
    <property type="nucleotide sequence ID" value="NZ_CP102845.1"/>
</dbReference>
<evidence type="ECO:0000256" key="1">
    <source>
        <dbReference type="SAM" id="Phobius"/>
    </source>
</evidence>
<dbReference type="InterPro" id="IPR001173">
    <property type="entry name" value="Glyco_trans_2-like"/>
</dbReference>
<dbReference type="Proteomes" id="UP001017257">
    <property type="component" value="Chromosome"/>
</dbReference>
<dbReference type="EMBL" id="CP102845">
    <property type="protein sequence ID" value="UVF18408.1"/>
    <property type="molecule type" value="Genomic_DNA"/>
</dbReference>
<accession>A0ABY5RMF1</accession>
<organism evidence="3 4">
    <name type="scientific">Microvirga terrae</name>
    <dbReference type="NCBI Taxonomy" id="2740529"/>
    <lineage>
        <taxon>Bacteria</taxon>
        <taxon>Pseudomonadati</taxon>
        <taxon>Pseudomonadota</taxon>
        <taxon>Alphaproteobacteria</taxon>
        <taxon>Hyphomicrobiales</taxon>
        <taxon>Methylobacteriaceae</taxon>
        <taxon>Microvirga</taxon>
    </lineage>
</organism>
<dbReference type="GO" id="GO:0016757">
    <property type="term" value="F:glycosyltransferase activity"/>
    <property type="evidence" value="ECO:0007669"/>
    <property type="project" value="UniProtKB-KW"/>
</dbReference>
<dbReference type="InterPro" id="IPR029044">
    <property type="entry name" value="Nucleotide-diphossugar_trans"/>
</dbReference>
<reference evidence="3" key="1">
    <citation type="submission" date="2022-08" db="EMBL/GenBank/DDBJ databases">
        <title>Microvirga terrae sp. nov., isolated from soil.</title>
        <authorList>
            <person name="Kim K.H."/>
            <person name="Seo Y.L."/>
            <person name="Kim J.M."/>
            <person name="Lee J.K."/>
            <person name="Han D.M."/>
            <person name="Jeon C.O."/>
        </authorList>
    </citation>
    <scope>NUCLEOTIDE SEQUENCE</scope>
    <source>
        <strain evidence="3">R24</strain>
    </source>
</reference>
<feature type="domain" description="Glycosyltransferase 2-like" evidence="2">
    <location>
        <begin position="6"/>
        <end position="173"/>
    </location>
</feature>
<evidence type="ECO:0000259" key="2">
    <source>
        <dbReference type="Pfam" id="PF00535"/>
    </source>
</evidence>